<dbReference type="GO" id="GO:0006351">
    <property type="term" value="P:DNA-templated transcription"/>
    <property type="evidence" value="ECO:0007669"/>
    <property type="project" value="InterPro"/>
</dbReference>
<dbReference type="Gene3D" id="1.10.150.390">
    <property type="match status" value="1"/>
</dbReference>
<dbReference type="InterPro" id="IPR035698">
    <property type="entry name" value="RNAP_III_Rpc1_C"/>
</dbReference>
<dbReference type="FunFam" id="1.10.150.390:FF:000004">
    <property type="entry name" value="DNA-directed RNA polymerase subunit"/>
    <property type="match status" value="1"/>
</dbReference>
<dbReference type="SMART" id="SM00663">
    <property type="entry name" value="RPOLA_N"/>
    <property type="match status" value="1"/>
</dbReference>
<dbReference type="Pfam" id="PF04983">
    <property type="entry name" value="RNA_pol_Rpb1_3"/>
    <property type="match status" value="1"/>
</dbReference>
<dbReference type="GO" id="GO:0046872">
    <property type="term" value="F:metal ion binding"/>
    <property type="evidence" value="ECO:0007669"/>
    <property type="project" value="UniProtKB-KW"/>
</dbReference>
<dbReference type="EMBL" id="KZ995104">
    <property type="protein sequence ID" value="RKO91356.1"/>
    <property type="molecule type" value="Genomic_DNA"/>
</dbReference>
<dbReference type="InterPro" id="IPR015700">
    <property type="entry name" value="RPC1"/>
</dbReference>
<evidence type="ECO:0000256" key="3">
    <source>
        <dbReference type="ARBA" id="ARBA00011206"/>
    </source>
</evidence>
<dbReference type="EC" id="2.7.7.6" evidence="13"/>
<name>A0A4P9WL60_9FUNG</name>
<dbReference type="PANTHER" id="PTHR48446">
    <property type="entry name" value="DNA-DIRECTED RNA POLYMERASE SUBUNIT BETA' N-TERMINAL SECTION"/>
    <property type="match status" value="1"/>
</dbReference>
<dbReference type="Gene3D" id="2.40.40.20">
    <property type="match status" value="1"/>
</dbReference>
<keyword evidence="11" id="KW-0539">Nucleus</keyword>
<comment type="function">
    <text evidence="13">DNA-dependent RNA polymerase catalyzes the transcription of DNA into RNA using the four ribonucleoside triphosphates as substrates.</text>
</comment>
<dbReference type="InterPro" id="IPR007081">
    <property type="entry name" value="RNA_pol_Rpb1_5"/>
</dbReference>
<dbReference type="Gene3D" id="6.10.250.2940">
    <property type="match status" value="1"/>
</dbReference>
<dbReference type="InterPro" id="IPR035697">
    <property type="entry name" value="RNAP_III_RPC1_N"/>
</dbReference>
<dbReference type="InterPro" id="IPR044893">
    <property type="entry name" value="RNA_pol_Rpb1_clamp_domain"/>
</dbReference>
<keyword evidence="4 13" id="KW-0240">DNA-directed RNA polymerase</keyword>
<evidence type="ECO:0000256" key="2">
    <source>
        <dbReference type="ARBA" id="ARBA00006460"/>
    </source>
</evidence>
<dbReference type="NCBIfam" id="NF006336">
    <property type="entry name" value="PRK08566.1"/>
    <property type="match status" value="1"/>
</dbReference>
<dbReference type="Pfam" id="PF04997">
    <property type="entry name" value="RNA_pol_Rpb1_1"/>
    <property type="match status" value="1"/>
</dbReference>
<keyword evidence="9" id="KW-0460">Magnesium</keyword>
<keyword evidence="7" id="KW-0479">Metal-binding</keyword>
<evidence type="ECO:0000256" key="7">
    <source>
        <dbReference type="ARBA" id="ARBA00022723"/>
    </source>
</evidence>
<sequence length="1431" mass="160723">MKKPVVNDAPKRISEIDFGVFSAQDVKSLSTVEVHQRNLYDVTRQDRPPTEFGVLDRRLGVTNKKDVCQTCKESSANCVGHFGVLPLTLPVFHIGYYKLMLTVLQNICKTCCRVLLEEERRRQFLRQLRNTTIDGTRRKEILKNLNTACKKISICPHCAATNGTTKKMGSLRIIHEKFKKKKLGAEEAAFKESFDTIAMLDPTIKSHIGKAVEDLDPLTVQRMLRKIPAEDCELMGLDPVAGRPDLFLWTSLPIPPACIRPSIGQEDASNEDDLTVLLSEIVEVNAKIRELQAAGGLPTLIQEHWDYLQLQCAMYITSDLPGIHIKDQGTLNKIKKGFCQRLKGKFGRFRGNLSGKRVNFSARTVISPDPNLRVDQVAIPERVAKILTYPERVTIHNIDRLRENVKNGMTAWPGATYVNKFKGMQRFLKFGNREQVADGLAPGDVVQRHLQDDDIVLFNRQPSLHKLSIMAHHVKVRPWRTFRFNECVCNPYNADFDGDEMNVHAPQTEEARLEAIELMGVRANLVTPRNGQPLIAATQDFITASYLLSRRDVFYDRSQFVHICCYFSDALEHVKIPPPSIWKPVRLWTGKQIFSVLLRASEHSNILVNLETKCRNPNAFDWPKPKDSIMPYFGLPVHPSMDSDDQYLVIQNSEVLSGVIDKKIIGDGEKKASMIYTIMRDYGAIEAAKCMNRIAKLAARWLANQGFSIGIDDVQASKELQSTKKSYVDKAYVQCDEYIEQLRSGKMANAPGCDGPQTLEGLLSKTLSGVRDYVATSCFKELSKYNAPIIMSICGSKGSKLNVAQMVGCVGQQIISGSRIPDGFIDRSLPHFSKKSKLPAAKGFVQNSFYTGLTPSEFFFHAVSGREGLVDTAVKTAETGYMQRRLVKALEDLTAHYDHTVRNSVGAVLQFEYGQDGIDPAAMEGDSRPVNFPRNLLHAKWTTLKTAGAERGLYPWEINAIVREYIAKKCSRVVHGHREFSIQFTTGLKNFVDLRVAKKIAALREKWNLPRAYLKGEVPAKHKDSEYHPELHTKITETELNRFLEFCREKYQRAKMEPGTAVGAVGAQSIGEPGTQMTLKTFHFAGLSAMSITLGVPRIKEIINASKKISTPMIDAVLDEKRCEAACRVVKGRIEKTLLQDVIEHIQEVIGPQDTFLRIQLSQRTIEALQLEITQETIRNAIVRAPKLKISEGVRTSRDSPLRVFPPSLVLLEVRTSFFTMQALKRALPKVVVKNPDEDDTVSEVKEKKTSFSLKIEGNGLREVLGTTGINGYKTKSNNTLEILKTLGIEAARQTIINEIDVTMRSHSMVVDMRHLMLLADVMTLKGDVLGITRFGIGRMKDSVLMLASFEKTTDYLFDASFYGKRDPIDGVSECIILGSPMKIGTGLFKLLQHDKFPKPLPATRIPAFDHPQFKLWDGRDELPRHAAKAK</sequence>
<dbReference type="InterPro" id="IPR042102">
    <property type="entry name" value="RNA_pol_Rpb1_3_sf"/>
</dbReference>
<dbReference type="SUPFAM" id="SSF64484">
    <property type="entry name" value="beta and beta-prime subunits of DNA dependent RNA-polymerase"/>
    <property type="match status" value="1"/>
</dbReference>
<dbReference type="Proteomes" id="UP000269721">
    <property type="component" value="Unassembled WGS sequence"/>
</dbReference>
<comment type="subcellular location">
    <subcellularLocation>
        <location evidence="1">Nucleus</location>
    </subcellularLocation>
</comment>
<evidence type="ECO:0000256" key="10">
    <source>
        <dbReference type="ARBA" id="ARBA00023163"/>
    </source>
</evidence>
<protein>
    <recommendedName>
        <fullName evidence="13">DNA-directed RNA polymerase subunit</fullName>
        <ecNumber evidence="13">2.7.7.6</ecNumber>
    </recommendedName>
</protein>
<dbReference type="Gene3D" id="6.20.50.80">
    <property type="match status" value="1"/>
</dbReference>
<proteinExistence type="inferred from homology"/>
<dbReference type="Gene3D" id="1.10.274.100">
    <property type="entry name" value="RNA polymerase Rpb1, domain 3"/>
    <property type="match status" value="1"/>
</dbReference>
<dbReference type="GO" id="GO:0005634">
    <property type="term" value="C:nucleus"/>
    <property type="evidence" value="ECO:0007669"/>
    <property type="project" value="UniProtKB-SubCell"/>
</dbReference>
<dbReference type="InterPro" id="IPR007080">
    <property type="entry name" value="RNA_pol_Rpb1_1"/>
</dbReference>
<dbReference type="InterPro" id="IPR007066">
    <property type="entry name" value="RNA_pol_Rpb1_3"/>
</dbReference>
<evidence type="ECO:0000313" key="15">
    <source>
        <dbReference type="EMBL" id="RKO91356.1"/>
    </source>
</evidence>
<dbReference type="Gene3D" id="3.30.1490.180">
    <property type="entry name" value="RNA polymerase ii"/>
    <property type="match status" value="1"/>
</dbReference>
<dbReference type="FunFam" id="4.10.860.120:FF:000004">
    <property type="entry name" value="DNA-directed RNA polymerase subunit"/>
    <property type="match status" value="1"/>
</dbReference>
<dbReference type="GO" id="GO:0003677">
    <property type="term" value="F:DNA binding"/>
    <property type="evidence" value="ECO:0007669"/>
    <property type="project" value="InterPro"/>
</dbReference>
<dbReference type="Gene3D" id="1.10.132.30">
    <property type="match status" value="1"/>
</dbReference>
<evidence type="ECO:0000259" key="14">
    <source>
        <dbReference type="SMART" id="SM00663"/>
    </source>
</evidence>
<keyword evidence="8" id="KW-0862">Zinc</keyword>
<keyword evidence="16" id="KW-1185">Reference proteome</keyword>
<dbReference type="CDD" id="cd02736">
    <property type="entry name" value="RNAP_III_Rpc1_C"/>
    <property type="match status" value="1"/>
</dbReference>
<dbReference type="InterPro" id="IPR006592">
    <property type="entry name" value="RNA_pol_N"/>
</dbReference>
<dbReference type="GO" id="GO:0000428">
    <property type="term" value="C:DNA-directed RNA polymerase complex"/>
    <property type="evidence" value="ECO:0007669"/>
    <property type="project" value="UniProtKB-KW"/>
</dbReference>
<evidence type="ECO:0000256" key="11">
    <source>
        <dbReference type="ARBA" id="ARBA00023242"/>
    </source>
</evidence>
<dbReference type="Gene3D" id="4.10.860.120">
    <property type="entry name" value="RNA polymerase II, clamp domain"/>
    <property type="match status" value="1"/>
</dbReference>
<dbReference type="GO" id="GO:0003899">
    <property type="term" value="F:DNA-directed RNA polymerase activity"/>
    <property type="evidence" value="ECO:0007669"/>
    <property type="project" value="UniProtKB-EC"/>
</dbReference>
<comment type="subunit">
    <text evidence="3">Component of the RNA polymerase III (Pol III) complex consisting of 17 subunits.</text>
</comment>
<accession>A0A4P9WL60</accession>
<dbReference type="InterPro" id="IPR007083">
    <property type="entry name" value="RNA_pol_Rpb1_4"/>
</dbReference>
<keyword evidence="5 13" id="KW-0808">Transferase</keyword>
<dbReference type="OrthoDB" id="270392at2759"/>
<comment type="catalytic activity">
    <reaction evidence="12 13">
        <text>RNA(n) + a ribonucleoside 5'-triphosphate = RNA(n+1) + diphosphate</text>
        <dbReference type="Rhea" id="RHEA:21248"/>
        <dbReference type="Rhea" id="RHEA-COMP:14527"/>
        <dbReference type="Rhea" id="RHEA-COMP:17342"/>
        <dbReference type="ChEBI" id="CHEBI:33019"/>
        <dbReference type="ChEBI" id="CHEBI:61557"/>
        <dbReference type="ChEBI" id="CHEBI:140395"/>
        <dbReference type="EC" id="2.7.7.6"/>
    </reaction>
</comment>
<evidence type="ECO:0000256" key="9">
    <source>
        <dbReference type="ARBA" id="ARBA00022842"/>
    </source>
</evidence>
<evidence type="ECO:0000256" key="8">
    <source>
        <dbReference type="ARBA" id="ARBA00022833"/>
    </source>
</evidence>
<evidence type="ECO:0000256" key="5">
    <source>
        <dbReference type="ARBA" id="ARBA00022679"/>
    </source>
</evidence>
<evidence type="ECO:0000256" key="12">
    <source>
        <dbReference type="ARBA" id="ARBA00048552"/>
    </source>
</evidence>
<reference evidence="16" key="1">
    <citation type="journal article" date="2018" name="Nat. Microbiol.">
        <title>Leveraging single-cell genomics to expand the fungal tree of life.</title>
        <authorList>
            <person name="Ahrendt S.R."/>
            <person name="Quandt C.A."/>
            <person name="Ciobanu D."/>
            <person name="Clum A."/>
            <person name="Salamov A."/>
            <person name="Andreopoulos B."/>
            <person name="Cheng J.F."/>
            <person name="Woyke T."/>
            <person name="Pelin A."/>
            <person name="Henrissat B."/>
            <person name="Reynolds N.K."/>
            <person name="Benny G.L."/>
            <person name="Smith M.E."/>
            <person name="James T.Y."/>
            <person name="Grigoriev I.V."/>
        </authorList>
    </citation>
    <scope>NUCLEOTIDE SEQUENCE [LARGE SCALE GENOMIC DNA]</scope>
</reference>
<dbReference type="CDD" id="cd02583">
    <property type="entry name" value="RNAP_III_RPC1_N"/>
    <property type="match status" value="1"/>
</dbReference>
<keyword evidence="10 13" id="KW-0804">Transcription</keyword>
<dbReference type="Pfam" id="PF00623">
    <property type="entry name" value="RNA_pol_Rpb1_2"/>
    <property type="match status" value="1"/>
</dbReference>
<dbReference type="FunFam" id="2.40.40.20:FF:000019">
    <property type="entry name" value="DNA-directed RNA polymerase II subunit RPB1"/>
    <property type="match status" value="1"/>
</dbReference>
<evidence type="ECO:0000256" key="4">
    <source>
        <dbReference type="ARBA" id="ARBA00022478"/>
    </source>
</evidence>
<evidence type="ECO:0000256" key="13">
    <source>
        <dbReference type="RuleBase" id="RU004279"/>
    </source>
</evidence>
<evidence type="ECO:0000256" key="1">
    <source>
        <dbReference type="ARBA" id="ARBA00004123"/>
    </source>
</evidence>
<gene>
    <name evidence="15" type="ORF">BDK51DRAFT_21455</name>
</gene>
<comment type="similarity">
    <text evidence="2 13">Belongs to the RNA polymerase beta' chain family.</text>
</comment>
<keyword evidence="6 13" id="KW-0548">Nucleotidyltransferase</keyword>
<feature type="domain" description="RNA polymerase N-terminal" evidence="14">
    <location>
        <begin position="245"/>
        <end position="549"/>
    </location>
</feature>
<organism evidence="15 16">
    <name type="scientific">Blyttiomyces helicus</name>
    <dbReference type="NCBI Taxonomy" id="388810"/>
    <lineage>
        <taxon>Eukaryota</taxon>
        <taxon>Fungi</taxon>
        <taxon>Fungi incertae sedis</taxon>
        <taxon>Chytridiomycota</taxon>
        <taxon>Chytridiomycota incertae sedis</taxon>
        <taxon>Chytridiomycetes</taxon>
        <taxon>Chytridiomycetes incertae sedis</taxon>
        <taxon>Blyttiomyces</taxon>
    </lineage>
</organism>
<dbReference type="InterPro" id="IPR038120">
    <property type="entry name" value="Rpb1_funnel_sf"/>
</dbReference>
<dbReference type="Pfam" id="PF05000">
    <property type="entry name" value="RNA_pol_Rpb1_4"/>
    <property type="match status" value="1"/>
</dbReference>
<evidence type="ECO:0000256" key="6">
    <source>
        <dbReference type="ARBA" id="ARBA00022695"/>
    </source>
</evidence>
<dbReference type="Pfam" id="PF04998">
    <property type="entry name" value="RNA_pol_Rpb1_5"/>
    <property type="match status" value="1"/>
</dbReference>
<dbReference type="PANTHER" id="PTHR48446:SF1">
    <property type="entry name" value="DNA-DIRECTED RNA POLYMERASE SUBUNIT BETA' N-TERMINAL SECTION"/>
    <property type="match status" value="1"/>
</dbReference>
<dbReference type="InterPro" id="IPR000722">
    <property type="entry name" value="RNA_pol_asu"/>
</dbReference>
<evidence type="ECO:0000313" key="16">
    <source>
        <dbReference type="Proteomes" id="UP000269721"/>
    </source>
</evidence>